<feature type="region of interest" description="Disordered" evidence="2">
    <location>
        <begin position="981"/>
        <end position="1000"/>
    </location>
</feature>
<dbReference type="RefSeq" id="XP_029222705.1">
    <property type="nucleotide sequence ID" value="XM_029359792.1"/>
</dbReference>
<feature type="compositionally biased region" description="Basic and acidic residues" evidence="2">
    <location>
        <begin position="20"/>
        <end position="57"/>
    </location>
</feature>
<dbReference type="EMBL" id="NWUJ01000001">
    <property type="protein sequence ID" value="PFH38696.1"/>
    <property type="molecule type" value="Genomic_DNA"/>
</dbReference>
<protein>
    <recommendedName>
        <fullName evidence="5">Glutamic acid-rich protein</fullName>
    </recommendedName>
</protein>
<dbReference type="KEGG" id="bbes:BESB_010380"/>
<feature type="compositionally biased region" description="Basic and acidic residues" evidence="2">
    <location>
        <begin position="85"/>
        <end position="105"/>
    </location>
</feature>
<keyword evidence="4" id="KW-1185">Reference proteome</keyword>
<keyword evidence="1" id="KW-0175">Coiled coil</keyword>
<evidence type="ECO:0000313" key="4">
    <source>
        <dbReference type="Proteomes" id="UP000224006"/>
    </source>
</evidence>
<evidence type="ECO:0008006" key="5">
    <source>
        <dbReference type="Google" id="ProtNLM"/>
    </source>
</evidence>
<feature type="compositionally biased region" description="Basic residues" evidence="2">
    <location>
        <begin position="1"/>
        <end position="10"/>
    </location>
</feature>
<evidence type="ECO:0000256" key="2">
    <source>
        <dbReference type="SAM" id="MobiDB-lite"/>
    </source>
</evidence>
<feature type="compositionally biased region" description="Low complexity" evidence="2">
    <location>
        <begin position="258"/>
        <end position="271"/>
    </location>
</feature>
<feature type="compositionally biased region" description="Low complexity" evidence="2">
    <location>
        <begin position="828"/>
        <end position="841"/>
    </location>
</feature>
<feature type="compositionally biased region" description="Low complexity" evidence="2">
    <location>
        <begin position="680"/>
        <end position="694"/>
    </location>
</feature>
<feature type="region of interest" description="Disordered" evidence="2">
    <location>
        <begin position="674"/>
        <end position="720"/>
    </location>
</feature>
<dbReference type="GeneID" id="40306100"/>
<feature type="compositionally biased region" description="Low complexity" evidence="2">
    <location>
        <begin position="589"/>
        <end position="614"/>
    </location>
</feature>
<feature type="region of interest" description="Disordered" evidence="2">
    <location>
        <begin position="1"/>
        <end position="273"/>
    </location>
</feature>
<dbReference type="AlphaFoldDB" id="A0A2A9MQA7"/>
<sequence length="1000" mass="104262">MGRASRRPRRSAPSNDEDLERTSVCEKAEEEELKGNGDAEGEEGGKRCEAGDAKEGNQGDQSEDAQLADSCGPTEETTKGGDSAPKTEVRAAEASPEERDERGEAGEEAGEDSGVTEREARGEEEDNQDAEELCVEKKQSEGDEKTAEPAACAEGAEAQTPPRGSDGAASLSSGSLRAEDNEAAEGTFCEGEKAAGGEEEDNQGAATAEAAAPAKKKPSRLLPPASPGPSSCLSRPQPDEVAGASAVFSRVSPHTGRRLGAGAAAETAGPPADDEKIRCAVKTFERASLESAVERMQRTVLCLLAEKKETKIEKSRLLQERRDLDAKIVELLKEVRAAEPAAVPSPSASSSFSAFSSSLLSKLSASLSFERDFADRDPETSPRAAALGSDQQLRASDAREDAPAKSSETAAGEPKDCEEAASQSPRAADANETKEGEGVGSAPGAAVPRVGLAHLSEEEGENVVADILESFVTRFGPAAVRGVETAATKMKSGFDVLRTELAAIQERQRALERQRRLEREARLKMLREESLEYAHHQRLLEHLRRHCELEARRGNEKTAAGDQQLKAEGSPGTHAGAAPSPLRSSSPTSEAPGSGEDASSSAAATGDAASANPAEAKDSADSERLPSAGAQSPPGSSSPFALLSSASGSGGGSAHARPSPLLLLSRPVLATPRRGSRLQPLPASASPLASPLSLGCGPPRATASLAPPQGVRGRSATAALGSRRERLEKAVSSLSEKTPVQLDVLKNVATAVGSVKTVARWLFGGEEGAAKPEAAAAAAAAACASPATVACGEALKRKECATLTGTSLREGKEARFACATFNLATPTSDRSPASLPASPSRGGEGAAADEEEGERGEDGGQEEEGNEAALAVRAIEAIIRVDVQDDSEKTIRVASLPLVVLATEQCDTVARAWVHQQWAVLRRYLSGAEGEEGESSRQREKKKKEAAAHTLAVFLSKAEEESDSLPVRIEAHWREVLGASEHREEDASDAFSAEPESIVA</sequence>
<feature type="compositionally biased region" description="Acidic residues" evidence="2">
    <location>
        <begin position="847"/>
        <end position="866"/>
    </location>
</feature>
<reference evidence="3 4" key="1">
    <citation type="submission" date="2017-09" db="EMBL/GenBank/DDBJ databases">
        <title>Genome sequencing of Besnoitia besnoiti strain Bb-Ger1.</title>
        <authorList>
            <person name="Schares G."/>
            <person name="Venepally P."/>
            <person name="Lorenzi H.A."/>
        </authorList>
    </citation>
    <scope>NUCLEOTIDE SEQUENCE [LARGE SCALE GENOMIC DNA]</scope>
    <source>
        <strain evidence="3 4">Bb-Ger1</strain>
    </source>
</reference>
<feature type="compositionally biased region" description="Basic and acidic residues" evidence="2">
    <location>
        <begin position="134"/>
        <end position="147"/>
    </location>
</feature>
<proteinExistence type="predicted"/>
<feature type="compositionally biased region" description="Acidic residues" evidence="2">
    <location>
        <begin position="122"/>
        <end position="133"/>
    </location>
</feature>
<feature type="compositionally biased region" description="Low complexity" evidence="2">
    <location>
        <begin position="148"/>
        <end position="176"/>
    </location>
</feature>
<dbReference type="VEuPathDB" id="ToxoDB:BESB_010380"/>
<feature type="region of interest" description="Disordered" evidence="2">
    <location>
        <begin position="552"/>
        <end position="658"/>
    </location>
</feature>
<dbReference type="OrthoDB" id="10461207at2759"/>
<feature type="coiled-coil region" evidence="1">
    <location>
        <begin position="307"/>
        <end position="334"/>
    </location>
</feature>
<gene>
    <name evidence="3" type="ORF">BESB_010380</name>
</gene>
<feature type="compositionally biased region" description="Low complexity" evidence="2">
    <location>
        <begin position="626"/>
        <end position="647"/>
    </location>
</feature>
<comment type="caution">
    <text evidence="3">The sequence shown here is derived from an EMBL/GenBank/DDBJ whole genome shotgun (WGS) entry which is preliminary data.</text>
</comment>
<feature type="region of interest" description="Disordered" evidence="2">
    <location>
        <begin position="827"/>
        <end position="866"/>
    </location>
</feature>
<dbReference type="Proteomes" id="UP000224006">
    <property type="component" value="Chromosome I"/>
</dbReference>
<feature type="coiled-coil region" evidence="1">
    <location>
        <begin position="494"/>
        <end position="521"/>
    </location>
</feature>
<evidence type="ECO:0000313" key="3">
    <source>
        <dbReference type="EMBL" id="PFH38696.1"/>
    </source>
</evidence>
<accession>A0A2A9MQA7</accession>
<evidence type="ECO:0000256" key="1">
    <source>
        <dbReference type="SAM" id="Coils"/>
    </source>
</evidence>
<feature type="region of interest" description="Disordered" evidence="2">
    <location>
        <begin position="374"/>
        <end position="445"/>
    </location>
</feature>
<name>A0A2A9MQA7_BESBE</name>
<feature type="compositionally biased region" description="Basic and acidic residues" evidence="2">
    <location>
        <begin position="615"/>
        <end position="624"/>
    </location>
</feature>
<organism evidence="3 4">
    <name type="scientific">Besnoitia besnoiti</name>
    <name type="common">Apicomplexan protozoan</name>
    <dbReference type="NCBI Taxonomy" id="94643"/>
    <lineage>
        <taxon>Eukaryota</taxon>
        <taxon>Sar</taxon>
        <taxon>Alveolata</taxon>
        <taxon>Apicomplexa</taxon>
        <taxon>Conoidasida</taxon>
        <taxon>Coccidia</taxon>
        <taxon>Eucoccidiorida</taxon>
        <taxon>Eimeriorina</taxon>
        <taxon>Sarcocystidae</taxon>
        <taxon>Besnoitia</taxon>
    </lineage>
</organism>